<gene>
    <name evidence="4" type="ORF">Faunusvirus21_9</name>
</gene>
<keyword evidence="1" id="KW-0677">Repeat</keyword>
<name>A0A3G4ZXB8_9VIRU</name>
<dbReference type="Gene3D" id="1.25.40.20">
    <property type="entry name" value="Ankyrin repeat-containing domain"/>
    <property type="match status" value="2"/>
</dbReference>
<sequence>MGINCSSPHVGADPAAQTKSTIPTKTAEPYDLVNACKNSHQEIVIDLIDREGLNIDIQDDAGNTALIHAVCNRLVDVVDELLKKRVDVNTINKVGLSAIDYACGREISAMMAIDMVIATKLINSGIDLSRKYIDLQPPIIYLANKHQWNVVRLLLEKNVDLSYKNSDASNILMLLLTCTDLPNDILLTLLLKFDLNTTAYGDLTCVQIAHFTSLKLFMQLIDYITEYKLQFNFDKVITANSENRINGEIGIMQYTLLGYACTIPDSVAAVKLIEAGADPTIGLKCADKTVDKLSIVEIAQRNGLNDVIEALAKRGYPLTELY</sequence>
<dbReference type="SMART" id="SM00248">
    <property type="entry name" value="ANK"/>
    <property type="match status" value="4"/>
</dbReference>
<dbReference type="Pfam" id="PF12796">
    <property type="entry name" value="Ank_2"/>
    <property type="match status" value="1"/>
</dbReference>
<dbReference type="PROSITE" id="PS50088">
    <property type="entry name" value="ANK_REPEAT"/>
    <property type="match status" value="1"/>
</dbReference>
<evidence type="ECO:0000256" key="3">
    <source>
        <dbReference type="SAM" id="MobiDB-lite"/>
    </source>
</evidence>
<feature type="region of interest" description="Disordered" evidence="3">
    <location>
        <begin position="1"/>
        <end position="23"/>
    </location>
</feature>
<dbReference type="EMBL" id="MK072152">
    <property type="protein sequence ID" value="AYV79545.1"/>
    <property type="molecule type" value="Genomic_DNA"/>
</dbReference>
<evidence type="ECO:0000313" key="4">
    <source>
        <dbReference type="EMBL" id="AYV79545.1"/>
    </source>
</evidence>
<dbReference type="PANTHER" id="PTHR24123">
    <property type="entry name" value="ANKYRIN REPEAT-CONTAINING"/>
    <property type="match status" value="1"/>
</dbReference>
<organism evidence="4">
    <name type="scientific">Faunusvirus sp</name>
    <dbReference type="NCBI Taxonomy" id="2487766"/>
    <lineage>
        <taxon>Viruses</taxon>
        <taxon>Varidnaviria</taxon>
        <taxon>Bamfordvirae</taxon>
        <taxon>Nucleocytoviricota</taxon>
        <taxon>Megaviricetes</taxon>
        <taxon>Imitervirales</taxon>
        <taxon>Mimiviridae</taxon>
    </lineage>
</organism>
<accession>A0A3G4ZXB8</accession>
<dbReference type="InterPro" id="IPR002110">
    <property type="entry name" value="Ankyrin_rpt"/>
</dbReference>
<dbReference type="InterPro" id="IPR051165">
    <property type="entry name" value="Multifunctional_ANK_Repeat"/>
</dbReference>
<proteinExistence type="predicted"/>
<dbReference type="SUPFAM" id="SSF48403">
    <property type="entry name" value="Ankyrin repeat"/>
    <property type="match status" value="1"/>
</dbReference>
<protein>
    <submittedName>
        <fullName evidence="4">Ankyrin repeat domain-containing protein</fullName>
    </submittedName>
</protein>
<keyword evidence="2" id="KW-0040">ANK repeat</keyword>
<evidence type="ECO:0000256" key="2">
    <source>
        <dbReference type="ARBA" id="ARBA00023043"/>
    </source>
</evidence>
<reference evidence="4" key="1">
    <citation type="submission" date="2018-10" db="EMBL/GenBank/DDBJ databases">
        <title>Hidden diversity of soil giant viruses.</title>
        <authorList>
            <person name="Schulz F."/>
            <person name="Alteio L."/>
            <person name="Goudeau D."/>
            <person name="Ryan E.M."/>
            <person name="Malmstrom R.R."/>
            <person name="Blanchard J."/>
            <person name="Woyke T."/>
        </authorList>
    </citation>
    <scope>NUCLEOTIDE SEQUENCE</scope>
    <source>
        <strain evidence="4">FNV1</strain>
    </source>
</reference>
<dbReference type="PANTHER" id="PTHR24123:SF33">
    <property type="entry name" value="PROTEIN HOS4"/>
    <property type="match status" value="1"/>
</dbReference>
<dbReference type="InterPro" id="IPR036770">
    <property type="entry name" value="Ankyrin_rpt-contain_sf"/>
</dbReference>
<evidence type="ECO:0000256" key="1">
    <source>
        <dbReference type="ARBA" id="ARBA00022737"/>
    </source>
</evidence>